<comment type="caution">
    <text evidence="16">The sequence shown here is derived from an EMBL/GenBank/DDBJ whole genome shotgun (WGS) entry which is preliminary data.</text>
</comment>
<evidence type="ECO:0000256" key="14">
    <source>
        <dbReference type="SAM" id="Phobius"/>
    </source>
</evidence>
<keyword evidence="9 14" id="KW-1133">Transmembrane helix</keyword>
<feature type="domain" description="Cytochrome b561 bacterial/Ni-hydrogenase" evidence="15">
    <location>
        <begin position="12"/>
        <end position="181"/>
    </location>
</feature>
<dbReference type="RefSeq" id="WP_386713188.1">
    <property type="nucleotide sequence ID" value="NZ_JBHRYF010000023.1"/>
</dbReference>
<dbReference type="SUPFAM" id="SSF81342">
    <property type="entry name" value="Transmembrane di-heme cytochromes"/>
    <property type="match status" value="1"/>
</dbReference>
<evidence type="ECO:0000313" key="17">
    <source>
        <dbReference type="Proteomes" id="UP001595724"/>
    </source>
</evidence>
<dbReference type="InterPro" id="IPR011577">
    <property type="entry name" value="Cyt_b561_bac/Ni-Hgenase"/>
</dbReference>
<dbReference type="PANTHER" id="PTHR30529">
    <property type="entry name" value="CYTOCHROME B561"/>
    <property type="match status" value="1"/>
</dbReference>
<evidence type="ECO:0000256" key="10">
    <source>
        <dbReference type="ARBA" id="ARBA00023004"/>
    </source>
</evidence>
<evidence type="ECO:0000256" key="4">
    <source>
        <dbReference type="ARBA" id="ARBA00022475"/>
    </source>
</evidence>
<evidence type="ECO:0000256" key="7">
    <source>
        <dbReference type="ARBA" id="ARBA00022723"/>
    </source>
</evidence>
<evidence type="ECO:0000259" key="15">
    <source>
        <dbReference type="Pfam" id="PF01292"/>
    </source>
</evidence>
<keyword evidence="5" id="KW-0349">Heme</keyword>
<dbReference type="Pfam" id="PF01292">
    <property type="entry name" value="Ni_hydr_CYTB"/>
    <property type="match status" value="1"/>
</dbReference>
<keyword evidence="3" id="KW-0813">Transport</keyword>
<gene>
    <name evidence="16" type="ORF">ACFOM9_15940</name>
</gene>
<evidence type="ECO:0000256" key="5">
    <source>
        <dbReference type="ARBA" id="ARBA00022617"/>
    </source>
</evidence>
<keyword evidence="8" id="KW-0249">Electron transport</keyword>
<evidence type="ECO:0000256" key="6">
    <source>
        <dbReference type="ARBA" id="ARBA00022692"/>
    </source>
</evidence>
<evidence type="ECO:0000256" key="1">
    <source>
        <dbReference type="ARBA" id="ARBA00001970"/>
    </source>
</evidence>
<accession>A0ABV7UX74</accession>
<protein>
    <submittedName>
        <fullName evidence="16">Cytochrome b</fullName>
    </submittedName>
</protein>
<feature type="region of interest" description="Disordered" evidence="13">
    <location>
        <begin position="183"/>
        <end position="206"/>
    </location>
</feature>
<evidence type="ECO:0000256" key="3">
    <source>
        <dbReference type="ARBA" id="ARBA00022448"/>
    </source>
</evidence>
<name>A0ABV7UX74_9GAMM</name>
<evidence type="ECO:0000256" key="2">
    <source>
        <dbReference type="ARBA" id="ARBA00004651"/>
    </source>
</evidence>
<feature type="transmembrane region" description="Helical" evidence="14">
    <location>
        <begin position="147"/>
        <end position="168"/>
    </location>
</feature>
<dbReference type="InterPro" id="IPR052168">
    <property type="entry name" value="Cytochrome_b561_oxidase"/>
</dbReference>
<dbReference type="InterPro" id="IPR016174">
    <property type="entry name" value="Di-haem_cyt_TM"/>
</dbReference>
<proteinExistence type="inferred from homology"/>
<evidence type="ECO:0000256" key="8">
    <source>
        <dbReference type="ARBA" id="ARBA00022982"/>
    </source>
</evidence>
<keyword evidence="10" id="KW-0408">Iron</keyword>
<evidence type="ECO:0000256" key="11">
    <source>
        <dbReference type="ARBA" id="ARBA00023136"/>
    </source>
</evidence>
<keyword evidence="4" id="KW-1003">Cell membrane</keyword>
<evidence type="ECO:0000256" key="12">
    <source>
        <dbReference type="ARBA" id="ARBA00037975"/>
    </source>
</evidence>
<keyword evidence="11 14" id="KW-0472">Membrane</keyword>
<dbReference type="PANTHER" id="PTHR30529:SF6">
    <property type="entry name" value="BLL0291 PROTEIN"/>
    <property type="match status" value="1"/>
</dbReference>
<keyword evidence="7" id="KW-0479">Metal-binding</keyword>
<evidence type="ECO:0000256" key="13">
    <source>
        <dbReference type="SAM" id="MobiDB-lite"/>
    </source>
</evidence>
<organism evidence="16 17">
    <name type="scientific">Luteimonas notoginsengisoli</name>
    <dbReference type="NCBI Taxonomy" id="1578200"/>
    <lineage>
        <taxon>Bacteria</taxon>
        <taxon>Pseudomonadati</taxon>
        <taxon>Pseudomonadota</taxon>
        <taxon>Gammaproteobacteria</taxon>
        <taxon>Lysobacterales</taxon>
        <taxon>Lysobacteraceae</taxon>
        <taxon>Luteimonas</taxon>
    </lineage>
</organism>
<sequence>MSAPGPDTTHAHFNLPARLLHWTMAAMILVMLFVGIGMVSSISVRPVLVDLHRPLGIAILLLACARLFNRLRHPPPALPADLPRWQAFAAHASHWLLYALMFAMPLVGWGMLSAGAYPVVMWSGVSLPPIAPHDPVVYAVLRTAHTWLALLLFATVLMHLAAALYHAWVRRDGVFPTMARGEDRAASGPDASRDIVAGKPELSNRV</sequence>
<keyword evidence="17" id="KW-1185">Reference proteome</keyword>
<evidence type="ECO:0000256" key="9">
    <source>
        <dbReference type="ARBA" id="ARBA00022989"/>
    </source>
</evidence>
<comment type="subcellular location">
    <subcellularLocation>
        <location evidence="2">Cell membrane</location>
        <topology evidence="2">Multi-pass membrane protein</topology>
    </subcellularLocation>
</comment>
<reference evidence="17" key="1">
    <citation type="journal article" date="2019" name="Int. J. Syst. Evol. Microbiol.">
        <title>The Global Catalogue of Microorganisms (GCM) 10K type strain sequencing project: providing services to taxonomists for standard genome sequencing and annotation.</title>
        <authorList>
            <consortium name="The Broad Institute Genomics Platform"/>
            <consortium name="The Broad Institute Genome Sequencing Center for Infectious Disease"/>
            <person name="Wu L."/>
            <person name="Ma J."/>
        </authorList>
    </citation>
    <scope>NUCLEOTIDE SEQUENCE [LARGE SCALE GENOMIC DNA]</scope>
    <source>
        <strain evidence="17">KCTC 42211</strain>
    </source>
</reference>
<feature type="transmembrane region" description="Helical" evidence="14">
    <location>
        <begin position="19"/>
        <end position="39"/>
    </location>
</feature>
<comment type="similarity">
    <text evidence="12">Belongs to the cytochrome b561 family.</text>
</comment>
<keyword evidence="6 14" id="KW-0812">Transmembrane</keyword>
<dbReference type="EMBL" id="JBHRYF010000023">
    <property type="protein sequence ID" value="MFC3661551.1"/>
    <property type="molecule type" value="Genomic_DNA"/>
</dbReference>
<dbReference type="Proteomes" id="UP001595724">
    <property type="component" value="Unassembled WGS sequence"/>
</dbReference>
<dbReference type="Gene3D" id="1.20.950.20">
    <property type="entry name" value="Transmembrane di-heme cytochromes, Chain C"/>
    <property type="match status" value="1"/>
</dbReference>
<evidence type="ECO:0000313" key="16">
    <source>
        <dbReference type="EMBL" id="MFC3661551.1"/>
    </source>
</evidence>
<feature type="transmembrane region" description="Helical" evidence="14">
    <location>
        <begin position="95"/>
        <end position="117"/>
    </location>
</feature>
<comment type="cofactor">
    <cofactor evidence="1">
        <name>heme b</name>
        <dbReference type="ChEBI" id="CHEBI:60344"/>
    </cofactor>
</comment>